<dbReference type="PANTHER" id="PTHR35861:SF1">
    <property type="entry name" value="PHAGE TAIL SHEATH PROTEIN"/>
    <property type="match status" value="1"/>
</dbReference>
<proteinExistence type="inferred from homology"/>
<evidence type="ECO:0000256" key="1">
    <source>
        <dbReference type="ARBA" id="ARBA00008005"/>
    </source>
</evidence>
<reference evidence="4" key="1">
    <citation type="submission" date="2020-07" db="EMBL/GenBank/DDBJ databases">
        <authorList>
            <person name="Tarantini F.S."/>
            <person name="Hong K.W."/>
            <person name="Chan K.G."/>
        </authorList>
    </citation>
    <scope>NUCLEOTIDE SEQUENCE</scope>
    <source>
        <strain evidence="4">32-07</strain>
    </source>
</reference>
<dbReference type="Pfam" id="PF17482">
    <property type="entry name" value="Phage_sheath_1C"/>
    <property type="match status" value="1"/>
</dbReference>
<dbReference type="Gene3D" id="3.40.50.11780">
    <property type="match status" value="2"/>
</dbReference>
<dbReference type="EMBL" id="CP059572">
    <property type="protein sequence ID" value="QXJ21275.1"/>
    <property type="molecule type" value="Genomic_DNA"/>
</dbReference>
<name>A0ABX8QR54_9ACTN</name>
<feature type="domain" description="Tail sheath protein subtilisin-like" evidence="2">
    <location>
        <begin position="302"/>
        <end position="488"/>
    </location>
</feature>
<dbReference type="RefSeq" id="WP_231334418.1">
    <property type="nucleotide sequence ID" value="NZ_CP059572.1"/>
</dbReference>
<protein>
    <submittedName>
        <fullName evidence="4">Phage tail sheath subtilisin-like domain-containing protein</fullName>
    </submittedName>
</protein>
<sequence>MAVNVGVNVAESDGSAVPAIAAAPTSVAALVGPAERGPLDQPVRLTGAAQFRDRFGRGGGLLGHALEGFFRNGGGTVYVSRVAGADSVPATLTLVNRQQTAAPALRLAAGHRGRPDPGEWGERLRVEVSDDPRGGTRLAADTGSNATSARLVSLAGIGVGSVLRFSGGTPSAVHRRVTSADPVTGTVGWADAVPAALASANTAVTTAEFRLTVRHQPDPSAPPAVVETWRNLSMEADSPDYVVARLNHTFSGSRYLTVTDVAGTAPVGERLPAIVTNKALENGADAAPTAADLIGDAAARTGLSALDTVAVQLIAVPDAHGLPDAGRDQVVRAALDYCAGRGDAAFVGSVPDRGRRAGVAVARAPADYAQAESDYARTASEYAARFQGAKVYGALYTPWIQVTDPDGPGGSSARFVPPDGHIMGVYARTDAERGIWKAPAGTSAQVRGALDVAARFTDSQHTDLVRTARVNGVRPLRGAGIVVAASRTLSTDTRWLYVNVRLLFNFVKSSLRDGLRSVPQQPHTERLRRSVRANLITPFLMGLWRQGAFGGDPPEQTFTVKCDAENNPPDQVDLGVFRVEVSFYPVRPAETVLIVVGQQPGGGSAAER</sequence>
<dbReference type="InterPro" id="IPR035089">
    <property type="entry name" value="Phage_sheath_subtilisin"/>
</dbReference>
<dbReference type="PANTHER" id="PTHR35861">
    <property type="match status" value="1"/>
</dbReference>
<evidence type="ECO:0000259" key="3">
    <source>
        <dbReference type="Pfam" id="PF17482"/>
    </source>
</evidence>
<dbReference type="InterPro" id="IPR020287">
    <property type="entry name" value="Tail_sheath_C"/>
</dbReference>
<evidence type="ECO:0000313" key="4">
    <source>
        <dbReference type="EMBL" id="QXJ21275.1"/>
    </source>
</evidence>
<feature type="domain" description="Tail sheath protein C-terminal" evidence="3">
    <location>
        <begin position="491"/>
        <end position="593"/>
    </location>
</feature>
<gene>
    <name evidence="4" type="ORF">AGRA3207_002112</name>
</gene>
<evidence type="ECO:0000313" key="5">
    <source>
        <dbReference type="Proteomes" id="UP001049518"/>
    </source>
</evidence>
<dbReference type="Pfam" id="PF04984">
    <property type="entry name" value="Phage_sheath_1"/>
    <property type="match status" value="1"/>
</dbReference>
<dbReference type="InterPro" id="IPR052042">
    <property type="entry name" value="Tail_sheath_structural"/>
</dbReference>
<organism evidence="4 5">
    <name type="scientific">Actinomadura graeca</name>
    <dbReference type="NCBI Taxonomy" id="2750812"/>
    <lineage>
        <taxon>Bacteria</taxon>
        <taxon>Bacillati</taxon>
        <taxon>Actinomycetota</taxon>
        <taxon>Actinomycetes</taxon>
        <taxon>Streptosporangiales</taxon>
        <taxon>Thermomonosporaceae</taxon>
        <taxon>Actinomadura</taxon>
    </lineage>
</organism>
<dbReference type="Proteomes" id="UP001049518">
    <property type="component" value="Chromosome"/>
</dbReference>
<comment type="similarity">
    <text evidence="1">Belongs to the myoviridae tail sheath protein family.</text>
</comment>
<accession>A0ABX8QR54</accession>
<keyword evidence="5" id="KW-1185">Reference proteome</keyword>
<evidence type="ECO:0000259" key="2">
    <source>
        <dbReference type="Pfam" id="PF04984"/>
    </source>
</evidence>